<dbReference type="InterPro" id="IPR006328">
    <property type="entry name" value="2-HAD"/>
</dbReference>
<comment type="function">
    <text evidence="3">Catalyzes the hydrolytic dehalogenation of small (S)-2-haloalkanoic acids to yield the corresponding (R)-2-hydroxyalkanoic acids.</text>
</comment>
<dbReference type="PRINTS" id="PR00413">
    <property type="entry name" value="HADHALOGNASE"/>
</dbReference>
<dbReference type="Pfam" id="PF00702">
    <property type="entry name" value="Hydrolase"/>
    <property type="match status" value="1"/>
</dbReference>
<dbReference type="SUPFAM" id="SSF56784">
    <property type="entry name" value="HAD-like"/>
    <property type="match status" value="1"/>
</dbReference>
<evidence type="ECO:0000313" key="4">
    <source>
        <dbReference type="EMBL" id="MBK0401037.1"/>
    </source>
</evidence>
<dbReference type="NCBIfam" id="TIGR01493">
    <property type="entry name" value="HAD-SF-IA-v2"/>
    <property type="match status" value="1"/>
</dbReference>
<dbReference type="EMBL" id="JAEHHL010000013">
    <property type="protein sequence ID" value="MBK0401037.1"/>
    <property type="molecule type" value="Genomic_DNA"/>
</dbReference>
<dbReference type="InterPro" id="IPR006439">
    <property type="entry name" value="HAD-SF_hydro_IA"/>
</dbReference>
<dbReference type="GO" id="GO:0018784">
    <property type="term" value="F:(S)-2-haloacid dehalogenase activity"/>
    <property type="evidence" value="ECO:0007669"/>
    <property type="project" value="UniProtKB-UniRule"/>
</dbReference>
<comment type="similarity">
    <text evidence="1 3">Belongs to the HAD-like hydrolase superfamily. S-2-haloalkanoic acid dehalogenase family.</text>
</comment>
<dbReference type="SFLD" id="SFLDG01129">
    <property type="entry name" value="C1.5:_HAD__Beta-PGM__Phosphata"/>
    <property type="match status" value="1"/>
</dbReference>
<dbReference type="Gene3D" id="1.10.150.240">
    <property type="entry name" value="Putative phosphatase, domain 2"/>
    <property type="match status" value="1"/>
</dbReference>
<evidence type="ECO:0000256" key="2">
    <source>
        <dbReference type="ARBA" id="ARBA00022801"/>
    </source>
</evidence>
<dbReference type="PANTHER" id="PTHR43316:SF3">
    <property type="entry name" value="HALOACID DEHALOGENASE, TYPE II (AFU_ORTHOLOGUE AFUA_2G07750)-RELATED"/>
    <property type="match status" value="1"/>
</dbReference>
<keyword evidence="5" id="KW-1185">Reference proteome</keyword>
<gene>
    <name evidence="4" type="ORF">H0I76_17710</name>
</gene>
<dbReference type="InterPro" id="IPR036412">
    <property type="entry name" value="HAD-like_sf"/>
</dbReference>
<reference evidence="4" key="1">
    <citation type="submission" date="2020-12" db="EMBL/GenBank/DDBJ databases">
        <title>Bacterial taxonomy.</title>
        <authorList>
            <person name="Pan X."/>
        </authorList>
    </citation>
    <scope>NUCLEOTIDE SEQUENCE</scope>
    <source>
        <strain evidence="4">M0105</strain>
    </source>
</reference>
<dbReference type="SFLD" id="SFLDG01135">
    <property type="entry name" value="C1.5.6:_HAD__Beta-PGM__Phospha"/>
    <property type="match status" value="1"/>
</dbReference>
<dbReference type="AlphaFoldDB" id="A0A8J7SHX7"/>
<evidence type="ECO:0000256" key="3">
    <source>
        <dbReference type="RuleBase" id="RU368077"/>
    </source>
</evidence>
<comment type="caution">
    <text evidence="4">The sequence shown here is derived from an EMBL/GenBank/DDBJ whole genome shotgun (WGS) entry which is preliminary data.</text>
</comment>
<organism evidence="4 5">
    <name type="scientific">Thermohalobaculum xanthum</name>
    <dbReference type="NCBI Taxonomy" id="2753746"/>
    <lineage>
        <taxon>Bacteria</taxon>
        <taxon>Pseudomonadati</taxon>
        <taxon>Pseudomonadota</taxon>
        <taxon>Alphaproteobacteria</taxon>
        <taxon>Rhodobacterales</taxon>
        <taxon>Paracoccaceae</taxon>
        <taxon>Thermohalobaculum</taxon>
    </lineage>
</organism>
<keyword evidence="2 3" id="KW-0378">Hydrolase</keyword>
<dbReference type="Proteomes" id="UP000655420">
    <property type="component" value="Unassembled WGS sequence"/>
</dbReference>
<dbReference type="InterPro" id="IPR023198">
    <property type="entry name" value="PGP-like_dom2"/>
</dbReference>
<dbReference type="CDD" id="cd02588">
    <property type="entry name" value="HAD_L2-DEX"/>
    <property type="match status" value="1"/>
</dbReference>
<dbReference type="NCBIfam" id="TIGR01428">
    <property type="entry name" value="HAD_type_II"/>
    <property type="match status" value="1"/>
</dbReference>
<dbReference type="PANTHER" id="PTHR43316">
    <property type="entry name" value="HYDROLASE, HALOACID DELAHOGENASE-RELATED"/>
    <property type="match status" value="1"/>
</dbReference>
<evidence type="ECO:0000313" key="5">
    <source>
        <dbReference type="Proteomes" id="UP000655420"/>
    </source>
</evidence>
<dbReference type="InterPro" id="IPR051540">
    <property type="entry name" value="S-2-haloacid_dehalogenase"/>
</dbReference>
<evidence type="ECO:0000256" key="1">
    <source>
        <dbReference type="ARBA" id="ARBA00008106"/>
    </source>
</evidence>
<comment type="catalytic activity">
    <reaction evidence="3">
        <text>an (S)-2-haloacid + H2O = a (2R)-2-hydroxycarboxylate + a halide anion + H(+)</text>
        <dbReference type="Rhea" id="RHEA:11192"/>
        <dbReference type="ChEBI" id="CHEBI:15377"/>
        <dbReference type="ChEBI" id="CHEBI:15378"/>
        <dbReference type="ChEBI" id="CHEBI:16042"/>
        <dbReference type="ChEBI" id="CHEBI:58314"/>
        <dbReference type="ChEBI" id="CHEBI:137405"/>
        <dbReference type="EC" id="3.8.1.2"/>
    </reaction>
</comment>
<dbReference type="Gene3D" id="3.40.50.1000">
    <property type="entry name" value="HAD superfamily/HAD-like"/>
    <property type="match status" value="1"/>
</dbReference>
<dbReference type="SFLD" id="SFLDS00003">
    <property type="entry name" value="Haloacid_Dehalogenase"/>
    <property type="match status" value="1"/>
</dbReference>
<protein>
    <recommendedName>
        <fullName evidence="3">(S)-2-haloacid dehalogenase</fullName>
        <ecNumber evidence="3">3.8.1.2</ecNumber>
    </recommendedName>
    <alternativeName>
        <fullName evidence="3">2-haloalkanoic acid dehalogenase</fullName>
    </alternativeName>
    <alternativeName>
        <fullName evidence="3">Halocarboxylic acid halidohydrolase</fullName>
    </alternativeName>
    <alternativeName>
        <fullName evidence="3">L-2-haloacid dehalogenase</fullName>
    </alternativeName>
</protein>
<accession>A0A8J7SHX7</accession>
<dbReference type="EC" id="3.8.1.2" evidence="3"/>
<dbReference type="InterPro" id="IPR023214">
    <property type="entry name" value="HAD_sf"/>
</dbReference>
<dbReference type="RefSeq" id="WP_200613053.1">
    <property type="nucleotide sequence ID" value="NZ_JAEHHL010000013.1"/>
</dbReference>
<name>A0A8J7SHX7_9RHOB</name>
<dbReference type="SFLD" id="SFLDF00045">
    <property type="entry name" value="2-haloacid_dehalogenase"/>
    <property type="match status" value="1"/>
</dbReference>
<proteinExistence type="inferred from homology"/>
<sequence>MTITTCVFDAYGTLFDVNAAAREAAEEPGRDAFAAQWQKISATWREKQLQYTWLRATYGVHTDFWTVTMQGLDYALEAHGIADPDLRDRLLQLYWELAAYPEVPSMLAALKAAGMRTAILSNGSPEMLNGAVESAGIGDVLDAVLSVEQVGVFKPHRSTYDLVGQAFGGPRREVLFVSSNCWDACAATGYGFVTAWVNRRSEPVDRLPWRPVHEMSDLTGIPRLAGAA</sequence>